<organism evidence="11">
    <name type="scientific">Aplanochytrium stocchinoi</name>
    <dbReference type="NCBI Taxonomy" id="215587"/>
    <lineage>
        <taxon>Eukaryota</taxon>
        <taxon>Sar</taxon>
        <taxon>Stramenopiles</taxon>
        <taxon>Bigyra</taxon>
        <taxon>Labyrinthulomycetes</taxon>
        <taxon>Thraustochytrida</taxon>
        <taxon>Thraustochytriidae</taxon>
        <taxon>Aplanochytrium</taxon>
    </lineage>
</organism>
<keyword evidence="4 9" id="KW-0732">Signal</keyword>
<dbReference type="InterPro" id="IPR036598">
    <property type="entry name" value="GOLD_dom_sf"/>
</dbReference>
<keyword evidence="5" id="KW-1133">Transmembrane helix</keyword>
<dbReference type="InterPro" id="IPR009038">
    <property type="entry name" value="GOLD_dom"/>
</dbReference>
<dbReference type="InterPro" id="IPR015720">
    <property type="entry name" value="Emp24-like"/>
</dbReference>
<evidence type="ECO:0000256" key="6">
    <source>
        <dbReference type="ARBA" id="ARBA00023136"/>
    </source>
</evidence>
<feature type="chain" id="PRO_5030588547" description="GOLD domain-containing protein" evidence="9">
    <location>
        <begin position="25"/>
        <end position="207"/>
    </location>
</feature>
<evidence type="ECO:0000256" key="1">
    <source>
        <dbReference type="ARBA" id="ARBA00004479"/>
    </source>
</evidence>
<evidence type="ECO:0000256" key="3">
    <source>
        <dbReference type="ARBA" id="ARBA00022692"/>
    </source>
</evidence>
<dbReference type="SMART" id="SM01190">
    <property type="entry name" value="EMP24_GP25L"/>
    <property type="match status" value="1"/>
</dbReference>
<evidence type="ECO:0000256" key="5">
    <source>
        <dbReference type="ARBA" id="ARBA00022989"/>
    </source>
</evidence>
<comment type="similarity">
    <text evidence="2 8">Belongs to the EMP24/GP25L family.</text>
</comment>
<name>A0A7S3PI52_9STRA</name>
<feature type="domain" description="GOLD" evidence="10">
    <location>
        <begin position="35"/>
        <end position="117"/>
    </location>
</feature>
<dbReference type="PANTHER" id="PTHR22811">
    <property type="entry name" value="TRANSMEMBRANE EMP24 DOMAIN-CONTAINING PROTEIN"/>
    <property type="match status" value="1"/>
</dbReference>
<keyword evidence="3 8" id="KW-0812">Transmembrane</keyword>
<dbReference type="AlphaFoldDB" id="A0A7S3PI52"/>
<evidence type="ECO:0000259" key="10">
    <source>
        <dbReference type="PROSITE" id="PS50866"/>
    </source>
</evidence>
<dbReference type="GO" id="GO:0012505">
    <property type="term" value="C:endomembrane system"/>
    <property type="evidence" value="ECO:0007669"/>
    <property type="project" value="UniProtKB-SubCell"/>
</dbReference>
<evidence type="ECO:0000256" key="8">
    <source>
        <dbReference type="RuleBase" id="RU003827"/>
    </source>
</evidence>
<evidence type="ECO:0000313" key="11">
    <source>
        <dbReference type="EMBL" id="CAE0440043.1"/>
    </source>
</evidence>
<dbReference type="PROSITE" id="PS50866">
    <property type="entry name" value="GOLD"/>
    <property type="match status" value="1"/>
</dbReference>
<protein>
    <recommendedName>
        <fullName evidence="10">GOLD domain-containing protein</fullName>
    </recommendedName>
</protein>
<evidence type="ECO:0000256" key="4">
    <source>
        <dbReference type="ARBA" id="ARBA00022729"/>
    </source>
</evidence>
<evidence type="ECO:0000256" key="2">
    <source>
        <dbReference type="ARBA" id="ARBA00007104"/>
    </source>
</evidence>
<accession>A0A7S3PI52</accession>
<dbReference type="EMBL" id="HBIN01013504">
    <property type="protein sequence ID" value="CAE0440043.1"/>
    <property type="molecule type" value="Transcribed_RNA"/>
</dbReference>
<gene>
    <name evidence="11" type="ORF">ASTO00021_LOCUS10196</name>
</gene>
<keyword evidence="6" id="KW-0472">Membrane</keyword>
<feature type="signal peptide" evidence="9">
    <location>
        <begin position="1"/>
        <end position="24"/>
    </location>
</feature>
<comment type="subcellular location">
    <subcellularLocation>
        <location evidence="7">Endomembrane system</location>
        <topology evidence="7">Single-pass membrane protein</topology>
    </subcellularLocation>
    <subcellularLocation>
        <location evidence="1 8">Membrane</location>
        <topology evidence="1 8">Single-pass type I membrane protein</topology>
    </subcellularLocation>
</comment>
<sequence length="207" mass="23832">MMFSWPKKWLVLTLASVVCEISFCRTFVKVDANEELCFFEDLKKMDPLVVTFQVMEGGYLDIDARILSPSNEALYSQERVKEGTKRITAQVDGRYTICFGNTMSTMTAKLVSFGIHAGHGELVSHEVAKQEHIYPIQTKVLELADKVTQLKDLEQNLKARSARHKQTADSTNKRSLYTSMLESVVLVSVNLWQIYYLRQFFEVKRYI</sequence>
<reference evidence="11" key="1">
    <citation type="submission" date="2021-01" db="EMBL/GenBank/DDBJ databases">
        <authorList>
            <person name="Corre E."/>
            <person name="Pelletier E."/>
            <person name="Niang G."/>
            <person name="Scheremetjew M."/>
            <person name="Finn R."/>
            <person name="Kale V."/>
            <person name="Holt S."/>
            <person name="Cochrane G."/>
            <person name="Meng A."/>
            <person name="Brown T."/>
            <person name="Cohen L."/>
        </authorList>
    </citation>
    <scope>NUCLEOTIDE SEQUENCE</scope>
    <source>
        <strain evidence="11">GSBS06</strain>
    </source>
</reference>
<proteinExistence type="inferred from homology"/>
<evidence type="ECO:0000256" key="9">
    <source>
        <dbReference type="SAM" id="SignalP"/>
    </source>
</evidence>
<dbReference type="GO" id="GO:0016020">
    <property type="term" value="C:membrane"/>
    <property type="evidence" value="ECO:0007669"/>
    <property type="project" value="UniProtKB-SubCell"/>
</dbReference>
<dbReference type="SUPFAM" id="SSF101576">
    <property type="entry name" value="Supernatant protein factor (SPF), C-terminal domain"/>
    <property type="match status" value="1"/>
</dbReference>
<evidence type="ECO:0000256" key="7">
    <source>
        <dbReference type="ARBA" id="ARBA00037847"/>
    </source>
</evidence>
<dbReference type="Pfam" id="PF01105">
    <property type="entry name" value="EMP24_GP25L"/>
    <property type="match status" value="1"/>
</dbReference>